<evidence type="ECO:0000313" key="3">
    <source>
        <dbReference type="Proteomes" id="UP000305267"/>
    </source>
</evidence>
<evidence type="ECO:0000256" key="1">
    <source>
        <dbReference type="SAM" id="Phobius"/>
    </source>
</evidence>
<proteinExistence type="predicted"/>
<dbReference type="OrthoDB" id="7995233at2"/>
<feature type="transmembrane region" description="Helical" evidence="1">
    <location>
        <begin position="94"/>
        <end position="117"/>
    </location>
</feature>
<keyword evidence="1" id="KW-1133">Transmembrane helix</keyword>
<keyword evidence="1" id="KW-0472">Membrane</keyword>
<feature type="transmembrane region" description="Helical" evidence="1">
    <location>
        <begin position="32"/>
        <end position="55"/>
    </location>
</feature>
<gene>
    <name evidence="2" type="ORF">FF100_22670</name>
</gene>
<keyword evidence="1" id="KW-0812">Transmembrane</keyword>
<accession>A0A5C4LCV6</accession>
<dbReference type="Proteomes" id="UP000305267">
    <property type="component" value="Unassembled WGS sequence"/>
</dbReference>
<name>A0A5C4LCV6_9HYPH</name>
<organism evidence="2 3">
    <name type="scientific">Methylobacterium terricola</name>
    <dbReference type="NCBI Taxonomy" id="2583531"/>
    <lineage>
        <taxon>Bacteria</taxon>
        <taxon>Pseudomonadati</taxon>
        <taxon>Pseudomonadota</taxon>
        <taxon>Alphaproteobacteria</taxon>
        <taxon>Hyphomicrobiales</taxon>
        <taxon>Methylobacteriaceae</taxon>
        <taxon>Methylobacterium</taxon>
    </lineage>
</organism>
<dbReference type="EMBL" id="VDDA01000012">
    <property type="protein sequence ID" value="TNC10472.1"/>
    <property type="molecule type" value="Genomic_DNA"/>
</dbReference>
<dbReference type="RefSeq" id="WP_139038029.1">
    <property type="nucleotide sequence ID" value="NZ_VDDA01000012.1"/>
</dbReference>
<sequence>MPRFLSLLAMAGMCAALYHIMRLALVGTLAPAIVPLVAGLAGWSLVVVVMTLPWAERRLPGGHRFGWLTSAQLSLVLGILEGVPLWSLPGGHSHLLLGFILLLPTIALTQVTSHAVLSQAERDAWSRPWRGLAPKAPGTPPA</sequence>
<reference evidence="2 3" key="1">
    <citation type="submission" date="2019-06" db="EMBL/GenBank/DDBJ databases">
        <title>Genome of Methylobacterium sp. 17Sr1-39.</title>
        <authorList>
            <person name="Seo T."/>
        </authorList>
    </citation>
    <scope>NUCLEOTIDE SEQUENCE [LARGE SCALE GENOMIC DNA]</scope>
    <source>
        <strain evidence="2 3">17Sr1-39</strain>
    </source>
</reference>
<evidence type="ECO:0000313" key="2">
    <source>
        <dbReference type="EMBL" id="TNC10472.1"/>
    </source>
</evidence>
<keyword evidence="3" id="KW-1185">Reference proteome</keyword>
<protein>
    <submittedName>
        <fullName evidence="2">Uncharacterized protein</fullName>
    </submittedName>
</protein>
<dbReference type="AlphaFoldDB" id="A0A5C4LCV6"/>
<comment type="caution">
    <text evidence="2">The sequence shown here is derived from an EMBL/GenBank/DDBJ whole genome shotgun (WGS) entry which is preliminary data.</text>
</comment>